<comment type="caution">
    <text evidence="1">The sequence shown here is derived from an EMBL/GenBank/DDBJ whole genome shotgun (WGS) entry which is preliminary data.</text>
</comment>
<evidence type="ECO:0000313" key="2">
    <source>
        <dbReference type="Proteomes" id="UP000598032"/>
    </source>
</evidence>
<gene>
    <name evidence="1" type="ORF">LMG28140_06040</name>
</gene>
<evidence type="ECO:0000313" key="1">
    <source>
        <dbReference type="EMBL" id="CAD6557017.1"/>
    </source>
</evidence>
<proteinExistence type="predicted"/>
<organism evidence="1 2">
    <name type="scientific">Paraburkholderia metrosideri</name>
    <dbReference type="NCBI Taxonomy" id="580937"/>
    <lineage>
        <taxon>Bacteria</taxon>
        <taxon>Pseudomonadati</taxon>
        <taxon>Pseudomonadota</taxon>
        <taxon>Betaproteobacteria</taxon>
        <taxon>Burkholderiales</taxon>
        <taxon>Burkholderiaceae</taxon>
        <taxon>Paraburkholderia</taxon>
    </lineage>
</organism>
<dbReference type="Proteomes" id="UP000598032">
    <property type="component" value="Unassembled WGS sequence"/>
</dbReference>
<accession>A0ABM8P5P7</accession>
<keyword evidence="2" id="KW-1185">Reference proteome</keyword>
<protein>
    <submittedName>
        <fullName evidence="1">Uncharacterized protein</fullName>
    </submittedName>
</protein>
<dbReference type="EMBL" id="CAJHCP010000017">
    <property type="protein sequence ID" value="CAD6557017.1"/>
    <property type="molecule type" value="Genomic_DNA"/>
</dbReference>
<reference evidence="1 2" key="1">
    <citation type="submission" date="2020-10" db="EMBL/GenBank/DDBJ databases">
        <authorList>
            <person name="Peeters C."/>
        </authorList>
    </citation>
    <scope>NUCLEOTIDE SEQUENCE [LARGE SCALE GENOMIC DNA]</scope>
    <source>
        <strain evidence="1 2">LMG 28140</strain>
    </source>
</reference>
<sequence length="230" mass="26225">MMKSSRCYRHKEIMVFDLEGEINHVRHALSWPFERAKETFDAYMERVIALDQSEVPRDDASSVRRDELQSALLATYPVTENCQDSTFRSYQVDACTHLARAEEARRQGNHEEAWFFISVAKEYMGRSNGYYEVMSHVNMKKSRASQGGRQKARNLEEKMRQLYIQLLGTLAPQDGWSSKVEAVKSVSAVATIALETLGNPIEDSYAKLSDLLTVDKDVNAALTTTMRNSR</sequence>
<name>A0ABM8P5P7_9BURK</name>